<accession>L0AWV7</accession>
<evidence type="ECO:0000313" key="3">
    <source>
        <dbReference type="Proteomes" id="UP000031512"/>
    </source>
</evidence>
<dbReference type="GeneID" id="15807277"/>
<feature type="region of interest" description="Disordered" evidence="1">
    <location>
        <begin position="473"/>
        <end position="664"/>
    </location>
</feature>
<feature type="compositionally biased region" description="Basic and acidic residues" evidence="1">
    <location>
        <begin position="404"/>
        <end position="422"/>
    </location>
</feature>
<evidence type="ECO:0000256" key="1">
    <source>
        <dbReference type="SAM" id="MobiDB-lite"/>
    </source>
</evidence>
<dbReference type="VEuPathDB" id="PiroplasmaDB:BEWA_028850"/>
<reference evidence="2 3" key="1">
    <citation type="journal article" date="2012" name="BMC Genomics">
        <title>Comparative genomic analysis and phylogenetic position of Theileria equi.</title>
        <authorList>
            <person name="Kappmeyer L.S."/>
            <person name="Thiagarajan M."/>
            <person name="Herndon D.R."/>
            <person name="Ramsay J.D."/>
            <person name="Caler E."/>
            <person name="Djikeng A."/>
            <person name="Gillespie J.J."/>
            <person name="Lau A.O."/>
            <person name="Roalson E.H."/>
            <person name="Silva J.C."/>
            <person name="Silva M.G."/>
            <person name="Suarez C.E."/>
            <person name="Ueti M.W."/>
            <person name="Nene V.M."/>
            <person name="Mealey R.H."/>
            <person name="Knowles D.P."/>
            <person name="Brayton K.A."/>
        </authorList>
    </citation>
    <scope>NUCLEOTIDE SEQUENCE [LARGE SCALE GENOMIC DNA]</scope>
    <source>
        <strain evidence="2 3">WA</strain>
    </source>
</reference>
<feature type="compositionally biased region" description="Basic and acidic residues" evidence="1">
    <location>
        <begin position="523"/>
        <end position="585"/>
    </location>
</feature>
<dbReference type="AlphaFoldDB" id="L0AWV7"/>
<protein>
    <submittedName>
        <fullName evidence="2">Uncharacterized protein</fullName>
    </submittedName>
</protein>
<feature type="compositionally biased region" description="Basic and acidic residues" evidence="1">
    <location>
        <begin position="487"/>
        <end position="508"/>
    </location>
</feature>
<sequence length="710" mass="76490">MEDDQGIIIELKNKPTADGTEEYPGTSTGGRKIKVSRTPYPTGSDFYRYTYTLETEQNFTLKEIQDDQTSKKLEGIPETRGVTSVDAYYWKHENGGPKTALLVKVVTAAGDTGTKYYGNVKNANGNEWIVLRGAGGSQPPLINGDIERTLDDLVCSNYGGVTVDLSKGTSEYHGRSSKQPYCCRCHDGKERKITVTIGGITVDNVKRAEYYKHTITNPKHKLARIRYYDKGVGPDLKKTNDPDKRRRIKPTGLDFTTSDIRSVYAFNCGGNPVLIYIEGNEYRGTNRWYKKPTGDSNDSGNEEWTPVPSLNITPSNFSTLTCNQWTALRKELMSAGCTKLEECPPPPKPPGPAADLSDQVPDTESETKILLQGTPVAQMAEDAPDGEGSGSGARGGEENGGVELRQKQEAAGIEDEREKKEPLSQPGPEPKIHNAGPSPVVTPQQLNSSILAVPTCGPTTPGAYVPICVPNGPMVALLGAPGSGVQEHPEVSDILSEKKEGTKEETPVKRSRSPSPKPKSRRGSQDEEPKNQDMEQKDKGLELQGEVAKDLKEKTESAKPPEQESRAGKLRAGEKSGQEQSHTENEPEEQLSECQANEEKKDGKNEDDNGNDHDADRVSDATGLPSGGDAHGTSTGPATLGGPKTVPPVATEGTEPAAPGSAQPLLAESATGILAGAGYFFATSAGSGATFFGGWKLYNKFKGDPWVRQI</sequence>
<keyword evidence="3" id="KW-1185">Reference proteome</keyword>
<evidence type="ECO:0000313" key="2">
    <source>
        <dbReference type="EMBL" id="AFZ80035.1"/>
    </source>
</evidence>
<dbReference type="KEGG" id="beq:BEWA_028850"/>
<dbReference type="Proteomes" id="UP000031512">
    <property type="component" value="Chromosome 1"/>
</dbReference>
<feature type="compositionally biased region" description="Basic and acidic residues" evidence="1">
    <location>
        <begin position="597"/>
        <end position="619"/>
    </location>
</feature>
<organism evidence="2 3">
    <name type="scientific">Theileria equi strain WA</name>
    <dbReference type="NCBI Taxonomy" id="1537102"/>
    <lineage>
        <taxon>Eukaryota</taxon>
        <taxon>Sar</taxon>
        <taxon>Alveolata</taxon>
        <taxon>Apicomplexa</taxon>
        <taxon>Aconoidasida</taxon>
        <taxon>Piroplasmida</taxon>
        <taxon>Theileriidae</taxon>
        <taxon>Theileria</taxon>
    </lineage>
</organism>
<gene>
    <name evidence="2" type="ORF">BEWA_028850</name>
</gene>
<dbReference type="eggNOG" id="KOG1366">
    <property type="taxonomic scope" value="Eukaryota"/>
</dbReference>
<dbReference type="OrthoDB" id="361062at2759"/>
<dbReference type="EMBL" id="CP001669">
    <property type="protein sequence ID" value="AFZ80035.1"/>
    <property type="molecule type" value="Genomic_DNA"/>
</dbReference>
<name>L0AWV7_THEEQ</name>
<dbReference type="Gene3D" id="2.60.120.1540">
    <property type="match status" value="1"/>
</dbReference>
<dbReference type="RefSeq" id="XP_004829701.1">
    <property type="nucleotide sequence ID" value="XM_004829644.1"/>
</dbReference>
<dbReference type="STRING" id="1537102.L0AWV7"/>
<feature type="compositionally biased region" description="Pro residues" evidence="1">
    <location>
        <begin position="343"/>
        <end position="352"/>
    </location>
</feature>
<proteinExistence type="predicted"/>
<feature type="region of interest" description="Disordered" evidence="1">
    <location>
        <begin position="339"/>
        <end position="446"/>
    </location>
</feature>